<comment type="caution">
    <text evidence="2">The sequence shown here is derived from an EMBL/GenBank/DDBJ whole genome shotgun (WGS) entry which is preliminary data.</text>
</comment>
<keyword evidence="3" id="KW-1185">Reference proteome</keyword>
<proteinExistence type="predicted"/>
<evidence type="ECO:0000313" key="2">
    <source>
        <dbReference type="EMBL" id="KAK1654231.1"/>
    </source>
</evidence>
<accession>A0AAJ0A0N8</accession>
<feature type="region of interest" description="Disordered" evidence="1">
    <location>
        <begin position="82"/>
        <end position="104"/>
    </location>
</feature>
<dbReference type="GeneID" id="85481155"/>
<reference evidence="2" key="1">
    <citation type="submission" date="2021-06" db="EMBL/GenBank/DDBJ databases">
        <title>Comparative genomics, transcriptomics and evolutionary studies reveal genomic signatures of adaptation to plant cell wall in hemibiotrophic fungi.</title>
        <authorList>
            <consortium name="DOE Joint Genome Institute"/>
            <person name="Baroncelli R."/>
            <person name="Diaz J.F."/>
            <person name="Benocci T."/>
            <person name="Peng M."/>
            <person name="Battaglia E."/>
            <person name="Haridas S."/>
            <person name="Andreopoulos W."/>
            <person name="Labutti K."/>
            <person name="Pangilinan J."/>
            <person name="Floch G.L."/>
            <person name="Makela M.R."/>
            <person name="Henrissat B."/>
            <person name="Grigoriev I.V."/>
            <person name="Crouch J.A."/>
            <person name="De Vries R.P."/>
            <person name="Sukno S.A."/>
            <person name="Thon M.R."/>
        </authorList>
    </citation>
    <scope>NUCLEOTIDE SEQUENCE</scope>
    <source>
        <strain evidence="2">CBS 102054</strain>
    </source>
</reference>
<evidence type="ECO:0000313" key="3">
    <source>
        <dbReference type="Proteomes" id="UP001243989"/>
    </source>
</evidence>
<protein>
    <submittedName>
        <fullName evidence="2">Uncharacterized protein</fullName>
    </submittedName>
</protein>
<name>A0AAJ0A0N8_9PEZI</name>
<dbReference type="RefSeq" id="XP_060450275.1">
    <property type="nucleotide sequence ID" value="XM_060596293.1"/>
</dbReference>
<evidence type="ECO:0000256" key="1">
    <source>
        <dbReference type="SAM" id="MobiDB-lite"/>
    </source>
</evidence>
<sequence length="159" mass="17395">MWEIAPLPLLNAADREGVPPAGQAEATYQRVISALCCVSNYCIHITLSEASLLLSLALVPHGTASAATYIVYMFHGPIRQPTSSVFPKPPRRRGHGRRRSLPRLHRSADTSVQGVYTETVQVSPLLCVMLPSPSMIFPFRGQTKLVLPHPSSTKETLPL</sequence>
<organism evidence="2 3">
    <name type="scientific">Colletotrichum phormii</name>
    <dbReference type="NCBI Taxonomy" id="359342"/>
    <lineage>
        <taxon>Eukaryota</taxon>
        <taxon>Fungi</taxon>
        <taxon>Dikarya</taxon>
        <taxon>Ascomycota</taxon>
        <taxon>Pezizomycotina</taxon>
        <taxon>Sordariomycetes</taxon>
        <taxon>Hypocreomycetidae</taxon>
        <taxon>Glomerellales</taxon>
        <taxon>Glomerellaceae</taxon>
        <taxon>Colletotrichum</taxon>
        <taxon>Colletotrichum acutatum species complex</taxon>
    </lineage>
</organism>
<dbReference type="AlphaFoldDB" id="A0AAJ0A0N8"/>
<feature type="compositionally biased region" description="Basic residues" evidence="1">
    <location>
        <begin position="89"/>
        <end position="104"/>
    </location>
</feature>
<gene>
    <name evidence="2" type="ORF">BDP81DRAFT_79741</name>
</gene>
<dbReference type="EMBL" id="JAHMHQ010000002">
    <property type="protein sequence ID" value="KAK1654231.1"/>
    <property type="molecule type" value="Genomic_DNA"/>
</dbReference>
<dbReference type="Proteomes" id="UP001243989">
    <property type="component" value="Unassembled WGS sequence"/>
</dbReference>